<feature type="non-terminal residue" evidence="1">
    <location>
        <position position="470"/>
    </location>
</feature>
<protein>
    <submittedName>
        <fullName evidence="1">Uncharacterized protein</fullName>
    </submittedName>
</protein>
<evidence type="ECO:0000313" key="2">
    <source>
        <dbReference type="Proteomes" id="UP001150603"/>
    </source>
</evidence>
<accession>A0ACC1J4E6</accession>
<dbReference type="Proteomes" id="UP001150603">
    <property type="component" value="Unassembled WGS sequence"/>
</dbReference>
<sequence>MDIFTSSITSQTFKLSSFDAIVSHTNSSFVAFYRNDHHDQSKFMPVDMMRESFYRTLVHFPIMVGDLVQRDDGGLEVAVDQHDLNMPDYCESTVDDMHFKDVEATNFNPEFWPKGLIPWESVAIKDKKSGRIKLLQVHIVRFKDNSGLALAFNYVHAIGDAVYCRVWGNVWATEMRALEAGQPVAEIPLLFDRSIVQKCLPLERTPLDNTTKAFLTTPNAEAEAFARLPPHERHVLILDKINRDDMRRQSLFKFRAKELGELVQEVNEFVPDGVHLSTSDVMITVIAKTLAQAHRAITEASGIDTSDRGQSVHKIDFPCNVRRHLSVPDNYMGNVLYQILTYNTVEQVESPTTPQSIAEIAVKIRAGIKAVKAPLIAELFETLEADPTRFTRPLMAANIFQQTMSITNQRHASTFSVDFGYGVPEFAIVSPAIQLQMMCMLFAKPKWNDTYVTLAERSDVLELVCGNKAW</sequence>
<keyword evidence="2" id="KW-1185">Reference proteome</keyword>
<organism evidence="1 2">
    <name type="scientific">Linderina macrospora</name>
    <dbReference type="NCBI Taxonomy" id="4868"/>
    <lineage>
        <taxon>Eukaryota</taxon>
        <taxon>Fungi</taxon>
        <taxon>Fungi incertae sedis</taxon>
        <taxon>Zoopagomycota</taxon>
        <taxon>Kickxellomycotina</taxon>
        <taxon>Kickxellomycetes</taxon>
        <taxon>Kickxellales</taxon>
        <taxon>Kickxellaceae</taxon>
        <taxon>Linderina</taxon>
    </lineage>
</organism>
<evidence type="ECO:0000313" key="1">
    <source>
        <dbReference type="EMBL" id="KAJ1936974.1"/>
    </source>
</evidence>
<reference evidence="1" key="1">
    <citation type="submission" date="2022-07" db="EMBL/GenBank/DDBJ databases">
        <title>Phylogenomic reconstructions and comparative analyses of Kickxellomycotina fungi.</title>
        <authorList>
            <person name="Reynolds N.K."/>
            <person name="Stajich J.E."/>
            <person name="Barry K."/>
            <person name="Grigoriev I.V."/>
            <person name="Crous P."/>
            <person name="Smith M.E."/>
        </authorList>
    </citation>
    <scope>NUCLEOTIDE SEQUENCE</scope>
    <source>
        <strain evidence="1">NRRL 5244</strain>
    </source>
</reference>
<comment type="caution">
    <text evidence="1">The sequence shown here is derived from an EMBL/GenBank/DDBJ whole genome shotgun (WGS) entry which is preliminary data.</text>
</comment>
<gene>
    <name evidence="1" type="ORF">FBU59_004890</name>
</gene>
<dbReference type="EMBL" id="JANBPW010003682">
    <property type="protein sequence ID" value="KAJ1936974.1"/>
    <property type="molecule type" value="Genomic_DNA"/>
</dbReference>
<name>A0ACC1J4E6_9FUNG</name>
<proteinExistence type="predicted"/>